<evidence type="ECO:0000256" key="1">
    <source>
        <dbReference type="SAM" id="MobiDB-lite"/>
    </source>
</evidence>
<dbReference type="AlphaFoldDB" id="A0A0A1DGW5"/>
<proteinExistence type="predicted"/>
<dbReference type="Proteomes" id="UP000030300">
    <property type="component" value="Chromosome"/>
</dbReference>
<dbReference type="GeneID" id="96607755"/>
<keyword evidence="3" id="KW-1185">Reference proteome</keyword>
<name>A0A0A1DGW5_NOCSI</name>
<dbReference type="KEGG" id="psim:KR76_01990"/>
<organism evidence="2 3">
    <name type="scientific">Nocardioides simplex</name>
    <name type="common">Arthrobacter simplex</name>
    <dbReference type="NCBI Taxonomy" id="2045"/>
    <lineage>
        <taxon>Bacteria</taxon>
        <taxon>Bacillati</taxon>
        <taxon>Actinomycetota</taxon>
        <taxon>Actinomycetes</taxon>
        <taxon>Propionibacteriales</taxon>
        <taxon>Nocardioidaceae</taxon>
        <taxon>Pimelobacter</taxon>
    </lineage>
</organism>
<dbReference type="RefSeq" id="WP_038676260.1">
    <property type="nucleotide sequence ID" value="NZ_BJMC01000025.1"/>
</dbReference>
<dbReference type="HOGENOM" id="CLU_2194198_0_0_11"/>
<protein>
    <submittedName>
        <fullName evidence="2">Uncharacterized protein</fullName>
    </submittedName>
</protein>
<dbReference type="EMBL" id="CP009896">
    <property type="protein sequence ID" value="AIY15847.1"/>
    <property type="molecule type" value="Genomic_DNA"/>
</dbReference>
<reference evidence="2 3" key="1">
    <citation type="journal article" date="2015" name="Genome Announc.">
        <title>Complete Genome Sequence of Steroid-Transforming Nocardioides simplex VKM Ac-2033D.</title>
        <authorList>
            <person name="Shtratnikova V.Y."/>
            <person name="Schelkunov M.I."/>
            <person name="Pekov Y.A."/>
            <person name="Fokina V.V."/>
            <person name="Logacheva M.D."/>
            <person name="Sokolov S.L."/>
            <person name="Bragin E.Y."/>
            <person name="Ashapkin V.V."/>
            <person name="Donova M.V."/>
        </authorList>
    </citation>
    <scope>NUCLEOTIDE SEQUENCE [LARGE SCALE GENOMIC DNA]</scope>
    <source>
        <strain evidence="2 3">VKM Ac-2033D</strain>
    </source>
</reference>
<gene>
    <name evidence="2" type="ORF">KR76_01990</name>
</gene>
<evidence type="ECO:0000313" key="2">
    <source>
        <dbReference type="EMBL" id="AIY15847.1"/>
    </source>
</evidence>
<feature type="compositionally biased region" description="Basic and acidic residues" evidence="1">
    <location>
        <begin position="55"/>
        <end position="78"/>
    </location>
</feature>
<sequence length="108" mass="11714">MVELRIYEAGVCSGCGYHKSLTGDLDNHFAIEVEHCNVCAGVAKNDRIQQAADRKALKAMGDEDKIPPTRKRPGDGRHVMVQFRGRKTATAEHAEPPEPGSASQSLQG</sequence>
<evidence type="ECO:0000313" key="3">
    <source>
        <dbReference type="Proteomes" id="UP000030300"/>
    </source>
</evidence>
<accession>A0A0A1DGW5</accession>
<feature type="region of interest" description="Disordered" evidence="1">
    <location>
        <begin position="55"/>
        <end position="108"/>
    </location>
</feature>